<accession>A0A9W6YJL5</accession>
<feature type="transmembrane region" description="Helical" evidence="1">
    <location>
        <begin position="129"/>
        <end position="148"/>
    </location>
</feature>
<evidence type="ECO:0000313" key="3">
    <source>
        <dbReference type="Proteomes" id="UP001165083"/>
    </source>
</evidence>
<keyword evidence="1" id="KW-0812">Transmembrane</keyword>
<evidence type="ECO:0000313" key="2">
    <source>
        <dbReference type="EMBL" id="GMF65670.1"/>
    </source>
</evidence>
<protein>
    <submittedName>
        <fullName evidence="2">Unnamed protein product</fullName>
    </submittedName>
</protein>
<gene>
    <name evidence="2" type="ORF">Plil01_001829700</name>
</gene>
<keyword evidence="1" id="KW-0472">Membrane</keyword>
<feature type="transmembrane region" description="Helical" evidence="1">
    <location>
        <begin position="154"/>
        <end position="172"/>
    </location>
</feature>
<dbReference type="Proteomes" id="UP001165083">
    <property type="component" value="Unassembled WGS sequence"/>
</dbReference>
<proteinExistence type="predicted"/>
<evidence type="ECO:0000256" key="1">
    <source>
        <dbReference type="SAM" id="Phobius"/>
    </source>
</evidence>
<keyword evidence="3" id="KW-1185">Reference proteome</keyword>
<comment type="caution">
    <text evidence="2">The sequence shown here is derived from an EMBL/GenBank/DDBJ whole genome shotgun (WGS) entry which is preliminary data.</text>
</comment>
<dbReference type="EMBL" id="BSXW01012492">
    <property type="protein sequence ID" value="GMF65670.1"/>
    <property type="molecule type" value="Genomic_DNA"/>
</dbReference>
<dbReference type="AlphaFoldDB" id="A0A9W6YJL5"/>
<name>A0A9W6YJL5_9STRA</name>
<organism evidence="2 3">
    <name type="scientific">Phytophthora lilii</name>
    <dbReference type="NCBI Taxonomy" id="2077276"/>
    <lineage>
        <taxon>Eukaryota</taxon>
        <taxon>Sar</taxon>
        <taxon>Stramenopiles</taxon>
        <taxon>Oomycota</taxon>
        <taxon>Peronosporomycetes</taxon>
        <taxon>Peronosporales</taxon>
        <taxon>Peronosporaceae</taxon>
        <taxon>Phytophthora</taxon>
    </lineage>
</organism>
<keyword evidence="1" id="KW-1133">Transmembrane helix</keyword>
<sequence>MSTFASYRSVNKGCAPNTKLHSPVMQRSGIAQVDLLKAERNPKQRSDLKQSPHFSNDKRVTRNVDVVKSVGRERSLMAVGTLAALGAASYGLLRNHWERNSLVQDFKTQEHTKYEARERQRKERELLENVRLFKMAVTGVLAAIAVLALLYIGWFYLLLAVVIVLSLFLCALS</sequence>
<dbReference type="OrthoDB" id="124205at2759"/>
<reference evidence="2" key="1">
    <citation type="submission" date="2023-04" db="EMBL/GenBank/DDBJ databases">
        <title>Phytophthora lilii NBRC 32176.</title>
        <authorList>
            <person name="Ichikawa N."/>
            <person name="Sato H."/>
            <person name="Tonouchi N."/>
        </authorList>
    </citation>
    <scope>NUCLEOTIDE SEQUENCE</scope>
    <source>
        <strain evidence="2">NBRC 32176</strain>
    </source>
</reference>